<accession>A0A0D2EDW6</accession>
<dbReference type="PANTHER" id="PTHR43142">
    <property type="entry name" value="CARBOXYLIC ESTER HYDROLASE"/>
    <property type="match status" value="1"/>
</dbReference>
<dbReference type="GeneID" id="27353886"/>
<dbReference type="PROSITE" id="PS01173">
    <property type="entry name" value="LIPASE_GDXG_HIS"/>
    <property type="match status" value="1"/>
</dbReference>
<dbReference type="EC" id="3.1.1.-" evidence="4"/>
<dbReference type="SUPFAM" id="SSF53474">
    <property type="entry name" value="alpha/beta-Hydrolases"/>
    <property type="match status" value="1"/>
</dbReference>
<sequence>MENISLDNFQENFNFRAEHVDINGFLSKQGVANFLGIPYAQFPARFRTARRVDLDLLDGQLDASRYGPRCPQKTDNIHPMMHQMFEKLSTSQRCDETTCLHLNIYAPPQSVGATGHSDLPVFVWIHGGGFNNGDNTTEFDGNHLVRRSMDIGMPIIIVTLNYRLNVFGFLSSGELVQEAISLGEIPILNQGLNDQRLGLEWVQSSIHHFGGDSSRVTLSGESAGASSTFCHLRGGRALFQQALIQSSPRPRLRTLENAQVTFDQLARLAGIADHATGAEKLAGLRALSADQLLEMFDGSVSLPIDDPNWLDQGAQHGNSRSPPFQSHMPKWCSRIILGHTKDEAALFLTPYQNLPDAELVDHVRKLVPEIANEAVFSKGKSALQALTEWATEETFVKPTIETLSHVAEQGTTVYAYEISVVDPFPGPLHGYSWHSFGVPLTFCQPPGRVYPHIKATQEKMSKAHIDFIHGLEPWEAFNVGRRKMCWNGEQTHLVGTSTAGRKEEGNKGPNLPCRTSAETGMGVIAAALKMQTS</sequence>
<evidence type="ECO:0000256" key="1">
    <source>
        <dbReference type="ARBA" id="ARBA00005964"/>
    </source>
</evidence>
<dbReference type="HOGENOM" id="CLU_006586_14_1_1"/>
<gene>
    <name evidence="7" type="ORF">PV06_01812</name>
</gene>
<dbReference type="PANTHER" id="PTHR43142:SF5">
    <property type="entry name" value="CARBOXYLIC ESTER HYDROLASE"/>
    <property type="match status" value="1"/>
</dbReference>
<evidence type="ECO:0000313" key="7">
    <source>
        <dbReference type="EMBL" id="KIW46124.1"/>
    </source>
</evidence>
<protein>
    <recommendedName>
        <fullName evidence="4">Carboxylic ester hydrolase</fullName>
        <ecNumber evidence="4">3.1.1.-</ecNumber>
    </recommendedName>
</protein>
<keyword evidence="3 4" id="KW-0378">Hydrolase</keyword>
<evidence type="ECO:0000256" key="3">
    <source>
        <dbReference type="ARBA" id="ARBA00022801"/>
    </source>
</evidence>
<dbReference type="Pfam" id="PF00135">
    <property type="entry name" value="COesterase"/>
    <property type="match status" value="1"/>
</dbReference>
<feature type="region of interest" description="Disordered" evidence="5">
    <location>
        <begin position="496"/>
        <end position="515"/>
    </location>
</feature>
<dbReference type="RefSeq" id="XP_016266340.1">
    <property type="nucleotide sequence ID" value="XM_016402443.1"/>
</dbReference>
<dbReference type="STRING" id="215243.A0A0D2EDW6"/>
<evidence type="ECO:0000259" key="6">
    <source>
        <dbReference type="Pfam" id="PF00135"/>
    </source>
</evidence>
<organism evidence="7 8">
    <name type="scientific">Exophiala oligosperma</name>
    <dbReference type="NCBI Taxonomy" id="215243"/>
    <lineage>
        <taxon>Eukaryota</taxon>
        <taxon>Fungi</taxon>
        <taxon>Dikarya</taxon>
        <taxon>Ascomycota</taxon>
        <taxon>Pezizomycotina</taxon>
        <taxon>Eurotiomycetes</taxon>
        <taxon>Chaetothyriomycetidae</taxon>
        <taxon>Chaetothyriales</taxon>
        <taxon>Herpotrichiellaceae</taxon>
        <taxon>Exophiala</taxon>
    </lineage>
</organism>
<dbReference type="InterPro" id="IPR002018">
    <property type="entry name" value="CarbesteraseB"/>
</dbReference>
<dbReference type="Gene3D" id="3.40.50.1820">
    <property type="entry name" value="alpha/beta hydrolase"/>
    <property type="match status" value="1"/>
</dbReference>
<dbReference type="VEuPathDB" id="FungiDB:PV06_01812"/>
<dbReference type="ESTHER" id="9euro-a0a0d2edw6">
    <property type="family name" value="Fungal_carboxylesterase_lipase"/>
</dbReference>
<dbReference type="InterPro" id="IPR019826">
    <property type="entry name" value="Carboxylesterase_B_AS"/>
</dbReference>
<dbReference type="InterPro" id="IPR002168">
    <property type="entry name" value="Lipase_GDXG_HIS_AS"/>
</dbReference>
<name>A0A0D2EDW6_9EURO</name>
<dbReference type="InterPro" id="IPR029058">
    <property type="entry name" value="AB_hydrolase_fold"/>
</dbReference>
<dbReference type="Proteomes" id="UP000053342">
    <property type="component" value="Unassembled WGS sequence"/>
</dbReference>
<evidence type="ECO:0000256" key="5">
    <source>
        <dbReference type="SAM" id="MobiDB-lite"/>
    </source>
</evidence>
<evidence type="ECO:0000256" key="2">
    <source>
        <dbReference type="ARBA" id="ARBA00010515"/>
    </source>
</evidence>
<reference evidence="7 8" key="1">
    <citation type="submission" date="2015-01" db="EMBL/GenBank/DDBJ databases">
        <title>The Genome Sequence of Exophiala oligosperma CBS72588.</title>
        <authorList>
            <consortium name="The Broad Institute Genomics Platform"/>
            <person name="Cuomo C."/>
            <person name="de Hoog S."/>
            <person name="Gorbushina A."/>
            <person name="Stielow B."/>
            <person name="Teixiera M."/>
            <person name="Abouelleil A."/>
            <person name="Chapman S.B."/>
            <person name="Priest M."/>
            <person name="Young S.K."/>
            <person name="Wortman J."/>
            <person name="Nusbaum C."/>
            <person name="Birren B."/>
        </authorList>
    </citation>
    <scope>NUCLEOTIDE SEQUENCE [LARGE SCALE GENOMIC DNA]</scope>
    <source>
        <strain evidence="7 8">CBS 72588</strain>
    </source>
</reference>
<evidence type="ECO:0000256" key="4">
    <source>
        <dbReference type="RuleBase" id="RU361235"/>
    </source>
</evidence>
<feature type="domain" description="Carboxylesterase type B" evidence="6">
    <location>
        <begin position="28"/>
        <end position="467"/>
    </location>
</feature>
<dbReference type="OrthoDB" id="4137226at2759"/>
<comment type="similarity">
    <text evidence="1 4">Belongs to the type-B carboxylesterase/lipase family.</text>
</comment>
<evidence type="ECO:0000313" key="8">
    <source>
        <dbReference type="Proteomes" id="UP000053342"/>
    </source>
</evidence>
<proteinExistence type="inferred from homology"/>
<dbReference type="EMBL" id="KN847333">
    <property type="protein sequence ID" value="KIW46124.1"/>
    <property type="molecule type" value="Genomic_DNA"/>
</dbReference>
<comment type="similarity">
    <text evidence="2">Belongs to the 'GDXG' lipolytic enzyme family.</text>
</comment>
<keyword evidence="8" id="KW-1185">Reference proteome</keyword>
<dbReference type="PROSITE" id="PS00122">
    <property type="entry name" value="CARBOXYLESTERASE_B_1"/>
    <property type="match status" value="1"/>
</dbReference>
<dbReference type="AlphaFoldDB" id="A0A0D2EDW6"/>
<dbReference type="GO" id="GO:0016787">
    <property type="term" value="F:hydrolase activity"/>
    <property type="evidence" value="ECO:0007669"/>
    <property type="project" value="UniProtKB-KW"/>
</dbReference>